<dbReference type="InterPro" id="IPR000182">
    <property type="entry name" value="GNAT_dom"/>
</dbReference>
<dbReference type="CDD" id="cd04301">
    <property type="entry name" value="NAT_SF"/>
    <property type="match status" value="1"/>
</dbReference>
<dbReference type="EMBL" id="ML170172">
    <property type="protein sequence ID" value="TDL23050.1"/>
    <property type="molecule type" value="Genomic_DNA"/>
</dbReference>
<dbReference type="GO" id="GO:0016747">
    <property type="term" value="F:acyltransferase activity, transferring groups other than amino-acyl groups"/>
    <property type="evidence" value="ECO:0007669"/>
    <property type="project" value="InterPro"/>
</dbReference>
<evidence type="ECO:0000313" key="3">
    <source>
        <dbReference type="EMBL" id="TDL23052.1"/>
    </source>
</evidence>
<organism evidence="2 4">
    <name type="scientific">Rickenella mellea</name>
    <dbReference type="NCBI Taxonomy" id="50990"/>
    <lineage>
        <taxon>Eukaryota</taxon>
        <taxon>Fungi</taxon>
        <taxon>Dikarya</taxon>
        <taxon>Basidiomycota</taxon>
        <taxon>Agaricomycotina</taxon>
        <taxon>Agaricomycetes</taxon>
        <taxon>Hymenochaetales</taxon>
        <taxon>Rickenellaceae</taxon>
        <taxon>Rickenella</taxon>
    </lineage>
</organism>
<evidence type="ECO:0000313" key="2">
    <source>
        <dbReference type="EMBL" id="TDL23050.1"/>
    </source>
</evidence>
<dbReference type="Proteomes" id="UP000294933">
    <property type="component" value="Unassembled WGS sequence"/>
</dbReference>
<dbReference type="InterPro" id="IPR016181">
    <property type="entry name" value="Acyl_CoA_acyltransferase"/>
</dbReference>
<dbReference type="EMBL" id="ML170172">
    <property type="protein sequence ID" value="TDL23052.1"/>
    <property type="molecule type" value="Genomic_DNA"/>
</dbReference>
<dbReference type="AlphaFoldDB" id="A0A4Y7Q890"/>
<dbReference type="VEuPathDB" id="FungiDB:BD410DRAFT_787879"/>
<dbReference type="SUPFAM" id="SSF55729">
    <property type="entry name" value="Acyl-CoA N-acyltransferases (Nat)"/>
    <property type="match status" value="1"/>
</dbReference>
<evidence type="ECO:0000259" key="1">
    <source>
        <dbReference type="PROSITE" id="PS51186"/>
    </source>
</evidence>
<accession>A0A4Y7Q890</accession>
<protein>
    <recommendedName>
        <fullName evidence="1">N-acetyltransferase domain-containing protein</fullName>
    </recommendedName>
</protein>
<feature type="domain" description="N-acetyltransferase" evidence="1">
    <location>
        <begin position="58"/>
        <end position="227"/>
    </location>
</feature>
<name>A0A4Y7Q890_9AGAM</name>
<dbReference type="OrthoDB" id="508139at2759"/>
<keyword evidence="4" id="KW-1185">Reference proteome</keyword>
<gene>
    <name evidence="2" type="ORF">BD410DRAFT_787879</name>
    <name evidence="3" type="ORF">BD410DRAFT_787880</name>
</gene>
<dbReference type="Gene3D" id="3.40.630.30">
    <property type="match status" value="1"/>
</dbReference>
<dbReference type="VEuPathDB" id="FungiDB:BD410DRAFT_787880"/>
<reference evidence="2 4" key="1">
    <citation type="submission" date="2018-06" db="EMBL/GenBank/DDBJ databases">
        <title>A transcriptomic atlas of mushroom development highlights an independent origin of complex multicellularity.</title>
        <authorList>
            <consortium name="DOE Joint Genome Institute"/>
            <person name="Krizsan K."/>
            <person name="Almasi E."/>
            <person name="Merenyi Z."/>
            <person name="Sahu N."/>
            <person name="Viragh M."/>
            <person name="Koszo T."/>
            <person name="Mondo S."/>
            <person name="Kiss B."/>
            <person name="Balint B."/>
            <person name="Kues U."/>
            <person name="Barry K."/>
            <person name="Hegedus J.C."/>
            <person name="Henrissat B."/>
            <person name="Johnson J."/>
            <person name="Lipzen A."/>
            <person name="Ohm R."/>
            <person name="Nagy I."/>
            <person name="Pangilinan J."/>
            <person name="Yan J."/>
            <person name="Xiong Y."/>
            <person name="Grigoriev I.V."/>
            <person name="Hibbett D.S."/>
            <person name="Nagy L.G."/>
        </authorList>
    </citation>
    <scope>NUCLEOTIDE SEQUENCE [LARGE SCALE GENOMIC DNA]</scope>
    <source>
        <strain evidence="2 4">SZMC22713</strain>
    </source>
</reference>
<evidence type="ECO:0000313" key="4">
    <source>
        <dbReference type="Proteomes" id="UP000294933"/>
    </source>
</evidence>
<dbReference type="PROSITE" id="PS51186">
    <property type="entry name" value="GNAT"/>
    <property type="match status" value="1"/>
</dbReference>
<sequence>MDEENLGPVVATFEDQDVKLFIKRVGGPGDEMADEYDPWLKQFKAILKTGDGKDVGRISYRVVDTDMMRNTDLHEQLYLSEMGGSELEDLGKTLFMPNGAFRDKYVNETFGEEIGRRKFALFDGTDYPSGDIPDNTFIEPEYRRRGIGSWAIQKVLKHGSLKHIRVMLVFPGTLDEDYDSWSVNGRQESYLMAVNFFQKNGFRRIANSHIFCYAKISDHPSHSISIVDDDISDLVDPRVLGEQARQRFVDSW</sequence>
<proteinExistence type="predicted"/>